<reference evidence="1" key="1">
    <citation type="submission" date="2022-10" db="EMBL/GenBank/DDBJ databases">
        <title>The complete genomes of actinobacterial strains from the NBC collection.</title>
        <authorList>
            <person name="Joergensen T.S."/>
            <person name="Alvarez Arevalo M."/>
            <person name="Sterndorff E.B."/>
            <person name="Faurdal D."/>
            <person name="Vuksanovic O."/>
            <person name="Mourched A.-S."/>
            <person name="Charusanti P."/>
            <person name="Shaw S."/>
            <person name="Blin K."/>
            <person name="Weber T."/>
        </authorList>
    </citation>
    <scope>NUCLEOTIDE SEQUENCE</scope>
    <source>
        <strain evidence="1">NBC_00222</strain>
    </source>
</reference>
<evidence type="ECO:0000313" key="2">
    <source>
        <dbReference type="Proteomes" id="UP001432222"/>
    </source>
</evidence>
<name>A0ABZ1U131_9ACTN</name>
<organism evidence="1 2">
    <name type="scientific">Kitasatospora purpeofusca</name>
    <dbReference type="NCBI Taxonomy" id="67352"/>
    <lineage>
        <taxon>Bacteria</taxon>
        <taxon>Bacillati</taxon>
        <taxon>Actinomycetota</taxon>
        <taxon>Actinomycetes</taxon>
        <taxon>Kitasatosporales</taxon>
        <taxon>Streptomycetaceae</taxon>
        <taxon>Kitasatospora</taxon>
    </lineage>
</organism>
<protein>
    <submittedName>
        <fullName evidence="1">Uncharacterized protein</fullName>
    </submittedName>
</protein>
<dbReference type="Proteomes" id="UP001432222">
    <property type="component" value="Chromosome"/>
</dbReference>
<sequence>MDRETVLVPLFGWVHLTNEVTTPFGIGNPENTGTTSLMLVSLDADENELSGSHALLESGESLSHYSATAGAVAIGAGAVFPTGVDPAPGDVSQVTYDLPVG</sequence>
<proteinExistence type="predicted"/>
<dbReference type="RefSeq" id="WP_328955715.1">
    <property type="nucleotide sequence ID" value="NZ_CP108110.1"/>
</dbReference>
<dbReference type="EMBL" id="CP108110">
    <property type="protein sequence ID" value="WUQ84897.1"/>
    <property type="molecule type" value="Genomic_DNA"/>
</dbReference>
<gene>
    <name evidence="1" type="ORF">OHA16_19140</name>
</gene>
<evidence type="ECO:0000313" key="1">
    <source>
        <dbReference type="EMBL" id="WUQ84897.1"/>
    </source>
</evidence>
<accession>A0ABZ1U131</accession>
<keyword evidence="2" id="KW-1185">Reference proteome</keyword>